<keyword evidence="12" id="KW-1185">Reference proteome</keyword>
<organism evidence="10 11">
    <name type="scientific">Staphylococcus condimenti</name>
    <dbReference type="NCBI Taxonomy" id="70255"/>
    <lineage>
        <taxon>Bacteria</taxon>
        <taxon>Bacillati</taxon>
        <taxon>Bacillota</taxon>
        <taxon>Bacilli</taxon>
        <taxon>Bacillales</taxon>
        <taxon>Staphylococcaceae</taxon>
        <taxon>Staphylococcus</taxon>
    </lineage>
</organism>
<dbReference type="GO" id="GO:0070006">
    <property type="term" value="F:metalloaminopeptidase activity"/>
    <property type="evidence" value="ECO:0007669"/>
    <property type="project" value="UniProtKB-UniRule"/>
</dbReference>
<dbReference type="Pfam" id="PF00557">
    <property type="entry name" value="Peptidase_M24"/>
    <property type="match status" value="1"/>
</dbReference>
<gene>
    <name evidence="6 10" type="primary">map</name>
    <name evidence="10" type="ORF">EIG99_08510</name>
    <name evidence="9" type="ORF">I6J05_05715</name>
</gene>
<dbReference type="HAMAP" id="MF_01974">
    <property type="entry name" value="MetAP_1"/>
    <property type="match status" value="1"/>
</dbReference>
<evidence type="ECO:0000256" key="5">
    <source>
        <dbReference type="ARBA" id="ARBA00022801"/>
    </source>
</evidence>
<evidence type="ECO:0000259" key="8">
    <source>
        <dbReference type="Pfam" id="PF00557"/>
    </source>
</evidence>
<feature type="binding site" evidence="6">
    <location>
        <position position="104"/>
    </location>
    <ligand>
        <name>a divalent metal cation</name>
        <dbReference type="ChEBI" id="CHEBI:60240"/>
        <label>1</label>
    </ligand>
</feature>
<feature type="binding site" evidence="6">
    <location>
        <position position="175"/>
    </location>
    <ligand>
        <name>substrate</name>
    </ligand>
</feature>
<feature type="binding site" evidence="6">
    <location>
        <position position="233"/>
    </location>
    <ligand>
        <name>a divalent metal cation</name>
        <dbReference type="ChEBI" id="CHEBI:60240"/>
        <label>2</label>
        <note>catalytic</note>
    </ligand>
</feature>
<dbReference type="InterPro" id="IPR001714">
    <property type="entry name" value="Pept_M24_MAP"/>
</dbReference>
<dbReference type="KEGG" id="scv:A4G25_00035"/>
<sequence length="255" mass="27916">MIVKTEEELQGLKEIGYICALVRDKMQAATKPGVTTKELDDIAKELFEEHGALSAPIHDENFPGQTCISVNEEVAHGIPGKRKIREGDLVNIDVSALKNGLYADTGISFVVGEPSDPMKEKVCEVAEEAFENAMKKVKPGSKLSQIGKAVHATARKNDLKVIRNLTGHGVGSSLHEAPSYVLNYYDPKEKTLLKEGLVLAVEPFISSNATFVTEGKNEWAFETSDKSYVAQIEHTVIVTKDGPLLTTKIDYDKES</sequence>
<accession>A0A143PE22</accession>
<feature type="domain" description="Peptidase M24" evidence="8">
    <location>
        <begin position="11"/>
        <end position="240"/>
    </location>
</feature>
<dbReference type="Proteomes" id="UP000293854">
    <property type="component" value="Unassembled WGS sequence"/>
</dbReference>
<dbReference type="GO" id="GO:0046872">
    <property type="term" value="F:metal ion binding"/>
    <property type="evidence" value="ECO:0007669"/>
    <property type="project" value="UniProtKB-UniRule"/>
</dbReference>
<dbReference type="PRINTS" id="PR00599">
    <property type="entry name" value="MAPEPTIDASE"/>
</dbReference>
<dbReference type="CDD" id="cd01086">
    <property type="entry name" value="MetAP1"/>
    <property type="match status" value="1"/>
</dbReference>
<evidence type="ECO:0000256" key="4">
    <source>
        <dbReference type="ARBA" id="ARBA00022723"/>
    </source>
</evidence>
<feature type="binding site" evidence="6">
    <location>
        <position position="168"/>
    </location>
    <ligand>
        <name>a divalent metal cation</name>
        <dbReference type="ChEBI" id="CHEBI:60240"/>
        <label>2</label>
        <note>catalytic</note>
    </ligand>
</feature>
<comment type="function">
    <text evidence="1 6">Removes the N-terminal methionine from nascent proteins. The N-terminal methionine is often cleaved when the second residue in the primary sequence is small and uncharged (Met-Ala-, Cys, Gly, Pro, Ser, Thr, or Val). Requires deformylation of the N(alpha)-formylated initiator methionine before it can be hydrolyzed.</text>
</comment>
<evidence type="ECO:0000256" key="1">
    <source>
        <dbReference type="ARBA" id="ARBA00002521"/>
    </source>
</evidence>
<evidence type="ECO:0000256" key="7">
    <source>
        <dbReference type="RuleBase" id="RU003653"/>
    </source>
</evidence>
<reference evidence="9 12" key="2">
    <citation type="submission" date="2021-01" db="EMBL/GenBank/DDBJ databases">
        <title>FDA dAtabase for Regulatory Grade micrObial Sequences (FDA-ARGOS): Supporting development and validation of Infectious Disease Dx tests.</title>
        <authorList>
            <person name="Sproer C."/>
            <person name="Gronow S."/>
            <person name="Severitt S."/>
            <person name="Schroder I."/>
            <person name="Tallon L."/>
            <person name="Sadzewicz L."/>
            <person name="Zhao X."/>
            <person name="Boylan J."/>
            <person name="Ott S."/>
            <person name="Bowen H."/>
            <person name="Vavikolanu K."/>
            <person name="Mehta A."/>
            <person name="Aluvathingal J."/>
            <person name="Nadendla S."/>
            <person name="Lowell S."/>
            <person name="Myers T."/>
            <person name="Yan Y."/>
            <person name="Sichtig H."/>
        </authorList>
    </citation>
    <scope>NUCLEOTIDE SEQUENCE [LARGE SCALE GENOMIC DNA]</scope>
    <source>
        <strain evidence="9 12">FDAARGOS_1148</strain>
    </source>
</reference>
<dbReference type="InterPro" id="IPR000994">
    <property type="entry name" value="Pept_M24"/>
</dbReference>
<protein>
    <recommendedName>
        <fullName evidence="6 7">Methionine aminopeptidase</fullName>
        <shortName evidence="6">MAP</shortName>
        <shortName evidence="6">MetAP</shortName>
        <ecNumber evidence="6 7">3.4.11.18</ecNumber>
    </recommendedName>
    <alternativeName>
        <fullName evidence="6">Peptidase M</fullName>
    </alternativeName>
</protein>
<dbReference type="NCBIfam" id="TIGR00500">
    <property type="entry name" value="met_pdase_I"/>
    <property type="match status" value="1"/>
</dbReference>
<keyword evidence="2 6" id="KW-0031">Aminopeptidase</keyword>
<dbReference type="KEGG" id="scv:A4G25_12745"/>
<dbReference type="SUPFAM" id="SSF55920">
    <property type="entry name" value="Creatinase/aminopeptidase"/>
    <property type="match status" value="1"/>
</dbReference>
<dbReference type="PANTHER" id="PTHR43330">
    <property type="entry name" value="METHIONINE AMINOPEPTIDASE"/>
    <property type="match status" value="1"/>
</dbReference>
<feature type="binding site" evidence="6">
    <location>
        <position position="76"/>
    </location>
    <ligand>
        <name>substrate</name>
    </ligand>
</feature>
<dbReference type="OrthoDB" id="9802055at2"/>
<evidence type="ECO:0000256" key="3">
    <source>
        <dbReference type="ARBA" id="ARBA00022670"/>
    </source>
</evidence>
<feature type="binding site" evidence="6">
    <location>
        <position position="104"/>
    </location>
    <ligand>
        <name>a divalent metal cation</name>
        <dbReference type="ChEBI" id="CHEBI:60240"/>
        <label>2</label>
        <note>catalytic</note>
    </ligand>
</feature>
<evidence type="ECO:0000313" key="11">
    <source>
        <dbReference type="Proteomes" id="UP000293854"/>
    </source>
</evidence>
<dbReference type="EC" id="3.4.11.18" evidence="6 7"/>
<feature type="binding site" evidence="6">
    <location>
        <position position="233"/>
    </location>
    <ligand>
        <name>a divalent metal cation</name>
        <dbReference type="ChEBI" id="CHEBI:60240"/>
        <label>1</label>
    </ligand>
</feature>
<comment type="catalytic activity">
    <reaction evidence="6 7">
        <text>Release of N-terminal amino acids, preferentially methionine, from peptides and arylamides.</text>
        <dbReference type="EC" id="3.4.11.18"/>
    </reaction>
</comment>
<dbReference type="EMBL" id="RQTE01000155">
    <property type="protein sequence ID" value="RZI01587.1"/>
    <property type="molecule type" value="Genomic_DNA"/>
</dbReference>
<keyword evidence="4 6" id="KW-0479">Metal-binding</keyword>
<name>A0A143PE22_9STAP</name>
<evidence type="ECO:0000313" key="10">
    <source>
        <dbReference type="EMBL" id="RZI01587.1"/>
    </source>
</evidence>
<evidence type="ECO:0000256" key="6">
    <source>
        <dbReference type="HAMAP-Rule" id="MF_01974"/>
    </source>
</evidence>
<dbReference type="GO" id="GO:0004239">
    <property type="term" value="F:initiator methionyl aminopeptidase activity"/>
    <property type="evidence" value="ECO:0007669"/>
    <property type="project" value="UniProtKB-UniRule"/>
</dbReference>
<feature type="binding site" evidence="6">
    <location>
        <position position="93"/>
    </location>
    <ligand>
        <name>a divalent metal cation</name>
        <dbReference type="ChEBI" id="CHEBI:60240"/>
        <label>1</label>
    </ligand>
</feature>
<evidence type="ECO:0000313" key="12">
    <source>
        <dbReference type="Proteomes" id="UP000595942"/>
    </source>
</evidence>
<dbReference type="AlphaFoldDB" id="A0A143PE22"/>
<proteinExistence type="inferred from homology"/>
<evidence type="ECO:0000256" key="2">
    <source>
        <dbReference type="ARBA" id="ARBA00022438"/>
    </source>
</evidence>
<comment type="similarity">
    <text evidence="6">Belongs to the peptidase M24A family. Methionine aminopeptidase type 1 subfamily.</text>
</comment>
<feature type="binding site" evidence="6">
    <location>
        <position position="202"/>
    </location>
    <ligand>
        <name>a divalent metal cation</name>
        <dbReference type="ChEBI" id="CHEBI:60240"/>
        <label>2</label>
        <note>catalytic</note>
    </ligand>
</feature>
<dbReference type="Proteomes" id="UP000595942">
    <property type="component" value="Chromosome"/>
</dbReference>
<dbReference type="PANTHER" id="PTHR43330:SF13">
    <property type="entry name" value="METHIONINE AMINOPEPTIDASE 2"/>
    <property type="match status" value="1"/>
</dbReference>
<comment type="cofactor">
    <cofactor evidence="6">
        <name>Co(2+)</name>
        <dbReference type="ChEBI" id="CHEBI:48828"/>
    </cofactor>
    <cofactor evidence="6">
        <name>Zn(2+)</name>
        <dbReference type="ChEBI" id="CHEBI:29105"/>
    </cofactor>
    <cofactor evidence="6">
        <name>Mn(2+)</name>
        <dbReference type="ChEBI" id="CHEBI:29035"/>
    </cofactor>
    <cofactor evidence="6">
        <name>Fe(2+)</name>
        <dbReference type="ChEBI" id="CHEBI:29033"/>
    </cofactor>
    <text evidence="6">Binds 2 divalent metal cations per subunit. Has a high-affinity and a low affinity metal-binding site. The true nature of the physiological cofactor is under debate. The enzyme is active with cobalt, zinc, manganese or divalent iron ions. Most likely, methionine aminopeptidases function as mononuclear Fe(2+)-metalloproteases under physiological conditions, and the catalytically relevant metal-binding site has been assigned to the histidine-containing high-affinity site.</text>
</comment>
<dbReference type="InterPro" id="IPR036005">
    <property type="entry name" value="Creatinase/aminopeptidase-like"/>
</dbReference>
<reference evidence="10 11" key="1">
    <citation type="submission" date="2018-11" db="EMBL/GenBank/DDBJ databases">
        <title>Genomic profiling of Staphylococcus species from a Poultry farm system in KwaZulu-Natal, South Africa.</title>
        <authorList>
            <person name="Amoako D.G."/>
            <person name="Somboro A.M."/>
            <person name="Abia A.L.K."/>
            <person name="Bester L.A."/>
            <person name="Essack S.Y."/>
        </authorList>
    </citation>
    <scope>NUCLEOTIDE SEQUENCE [LARGE SCALE GENOMIC DNA]</scope>
    <source>
        <strain evidence="10 11">SA11</strain>
    </source>
</reference>
<evidence type="ECO:0000313" key="9">
    <source>
        <dbReference type="EMBL" id="QQS83784.1"/>
    </source>
</evidence>
<dbReference type="GeneID" id="93726230"/>
<keyword evidence="5 6" id="KW-0378">Hydrolase</keyword>
<comment type="subunit">
    <text evidence="6">Monomer.</text>
</comment>
<dbReference type="GO" id="GO:0006508">
    <property type="term" value="P:proteolysis"/>
    <property type="evidence" value="ECO:0007669"/>
    <property type="project" value="UniProtKB-KW"/>
</dbReference>
<dbReference type="RefSeq" id="WP_047132844.1">
    <property type="nucleotide sequence ID" value="NZ_CP015114.1"/>
</dbReference>
<dbReference type="Gene3D" id="3.90.230.10">
    <property type="entry name" value="Creatinase/methionine aminopeptidase superfamily"/>
    <property type="match status" value="1"/>
</dbReference>
<dbReference type="EMBL" id="CP068073">
    <property type="protein sequence ID" value="QQS83784.1"/>
    <property type="molecule type" value="Genomic_DNA"/>
</dbReference>
<keyword evidence="3 6" id="KW-0645">Protease</keyword>
<dbReference type="InterPro" id="IPR002467">
    <property type="entry name" value="Pept_M24A_MAP1"/>
</dbReference>